<dbReference type="OrthoDB" id="8062037at2759"/>
<dbReference type="Proteomes" id="UP000016922">
    <property type="component" value="Unassembled WGS sequence"/>
</dbReference>
<keyword evidence="1" id="KW-0862">Zinc</keyword>
<evidence type="ECO:0000256" key="1">
    <source>
        <dbReference type="PROSITE-ProRule" id="PRU00175"/>
    </source>
</evidence>
<dbReference type="InterPro" id="IPR013083">
    <property type="entry name" value="Znf_RING/FYVE/PHD"/>
</dbReference>
<dbReference type="RefSeq" id="XP_008086743.1">
    <property type="nucleotide sequence ID" value="XM_008088552.1"/>
</dbReference>
<dbReference type="EMBL" id="KE145371">
    <property type="protein sequence ID" value="EPE25424.1"/>
    <property type="molecule type" value="Genomic_DNA"/>
</dbReference>
<name>S3CJM2_GLAL2</name>
<dbReference type="GeneID" id="19460394"/>
<sequence length="324" mass="36250">MCKVFFPQYTGCPSHHTHKDEVILCFCDKRGCPGVTKLFVPLTDHCEICLVKFKTPGAPNITNLLEPMFSGRRQTFQDLTPSMRKACQDIMAIAPQPHNGSVTNFLLRDKKTGAAHTFNVFTPWIDTISDSDFKFLHELKEALSLYYLEAMKCPTLAGFLNGVRVNGLKHEHIQDPPARVREERNSVLLARLARTVPEVTVGDELEDPNCTICREPLGKPEPVVKLPCGHLIGKHCLNEWIRKWDRDSALRVCTLCNEGVGLTELGDEPVGDTLAGFEPALPGTEPDSWQFKKMIEKAVEEACKRDVEPVPGPWWMTALKSAVS</sequence>
<evidence type="ECO:0000259" key="2">
    <source>
        <dbReference type="PROSITE" id="PS50089"/>
    </source>
</evidence>
<keyword evidence="4" id="KW-1185">Reference proteome</keyword>
<dbReference type="Pfam" id="PF13639">
    <property type="entry name" value="zf-RING_2"/>
    <property type="match status" value="1"/>
</dbReference>
<dbReference type="HOGENOM" id="CLU_858020_0_0_1"/>
<dbReference type="KEGG" id="glz:GLAREA_01336"/>
<dbReference type="AlphaFoldDB" id="S3CJM2"/>
<keyword evidence="1" id="KW-0863">Zinc-finger</keyword>
<proteinExistence type="predicted"/>
<organism evidence="3 4">
    <name type="scientific">Glarea lozoyensis (strain ATCC 20868 / MF5171)</name>
    <dbReference type="NCBI Taxonomy" id="1116229"/>
    <lineage>
        <taxon>Eukaryota</taxon>
        <taxon>Fungi</taxon>
        <taxon>Dikarya</taxon>
        <taxon>Ascomycota</taxon>
        <taxon>Pezizomycotina</taxon>
        <taxon>Leotiomycetes</taxon>
        <taxon>Helotiales</taxon>
        <taxon>Helotiaceae</taxon>
        <taxon>Glarea</taxon>
    </lineage>
</organism>
<evidence type="ECO:0000313" key="4">
    <source>
        <dbReference type="Proteomes" id="UP000016922"/>
    </source>
</evidence>
<dbReference type="SUPFAM" id="SSF57850">
    <property type="entry name" value="RING/U-box"/>
    <property type="match status" value="1"/>
</dbReference>
<reference evidence="3 4" key="1">
    <citation type="journal article" date="2013" name="BMC Genomics">
        <title>Genomics-driven discovery of the pneumocandin biosynthetic gene cluster in the fungus Glarea lozoyensis.</title>
        <authorList>
            <person name="Chen L."/>
            <person name="Yue Q."/>
            <person name="Zhang X."/>
            <person name="Xiang M."/>
            <person name="Wang C."/>
            <person name="Li S."/>
            <person name="Che Y."/>
            <person name="Ortiz-Lopez F.J."/>
            <person name="Bills G.F."/>
            <person name="Liu X."/>
            <person name="An Z."/>
        </authorList>
    </citation>
    <scope>NUCLEOTIDE SEQUENCE [LARGE SCALE GENOMIC DNA]</scope>
    <source>
        <strain evidence="4">ATCC 20868 / MF5171</strain>
    </source>
</reference>
<feature type="domain" description="RING-type" evidence="2">
    <location>
        <begin position="210"/>
        <end position="257"/>
    </location>
</feature>
<evidence type="ECO:0000313" key="3">
    <source>
        <dbReference type="EMBL" id="EPE25424.1"/>
    </source>
</evidence>
<accession>S3CJM2</accession>
<protein>
    <submittedName>
        <fullName evidence="3">RING/U-box</fullName>
    </submittedName>
</protein>
<dbReference type="GO" id="GO:0008270">
    <property type="term" value="F:zinc ion binding"/>
    <property type="evidence" value="ECO:0007669"/>
    <property type="project" value="UniProtKB-KW"/>
</dbReference>
<dbReference type="InterPro" id="IPR001841">
    <property type="entry name" value="Znf_RING"/>
</dbReference>
<dbReference type="Gene3D" id="3.30.40.10">
    <property type="entry name" value="Zinc/RING finger domain, C3HC4 (zinc finger)"/>
    <property type="match status" value="1"/>
</dbReference>
<dbReference type="CDD" id="cd16448">
    <property type="entry name" value="RING-H2"/>
    <property type="match status" value="1"/>
</dbReference>
<keyword evidence="1" id="KW-0479">Metal-binding</keyword>
<dbReference type="PROSITE" id="PS50089">
    <property type="entry name" value="ZF_RING_2"/>
    <property type="match status" value="1"/>
</dbReference>
<gene>
    <name evidence="3" type="ORF">GLAREA_01336</name>
</gene>